<feature type="transmembrane region" description="Helical" evidence="1">
    <location>
        <begin position="114"/>
        <end position="137"/>
    </location>
</feature>
<gene>
    <name evidence="3" type="primary">LOC113466805</name>
</gene>
<dbReference type="AlphaFoldDB" id="A0A3Q0IPZ5"/>
<evidence type="ECO:0000256" key="1">
    <source>
        <dbReference type="SAM" id="Phobius"/>
    </source>
</evidence>
<evidence type="ECO:0000313" key="2">
    <source>
        <dbReference type="Proteomes" id="UP000079169"/>
    </source>
</evidence>
<feature type="transmembrane region" description="Helical" evidence="1">
    <location>
        <begin position="77"/>
        <end position="102"/>
    </location>
</feature>
<proteinExistence type="predicted"/>
<keyword evidence="1" id="KW-0472">Membrane</keyword>
<keyword evidence="2" id="KW-1185">Reference proteome</keyword>
<feature type="transmembrane region" description="Helical" evidence="1">
    <location>
        <begin position="20"/>
        <end position="41"/>
    </location>
</feature>
<organism evidence="2 3">
    <name type="scientific">Diaphorina citri</name>
    <name type="common">Asian citrus psyllid</name>
    <dbReference type="NCBI Taxonomy" id="121845"/>
    <lineage>
        <taxon>Eukaryota</taxon>
        <taxon>Metazoa</taxon>
        <taxon>Ecdysozoa</taxon>
        <taxon>Arthropoda</taxon>
        <taxon>Hexapoda</taxon>
        <taxon>Insecta</taxon>
        <taxon>Pterygota</taxon>
        <taxon>Neoptera</taxon>
        <taxon>Paraneoptera</taxon>
        <taxon>Hemiptera</taxon>
        <taxon>Sternorrhyncha</taxon>
        <taxon>Psylloidea</taxon>
        <taxon>Psyllidae</taxon>
        <taxon>Diaphorininae</taxon>
        <taxon>Diaphorina</taxon>
    </lineage>
</organism>
<reference evidence="3" key="1">
    <citation type="submission" date="2025-08" db="UniProtKB">
        <authorList>
            <consortium name="RefSeq"/>
        </authorList>
    </citation>
    <scope>IDENTIFICATION</scope>
</reference>
<protein>
    <submittedName>
        <fullName evidence="3">Uncharacterized protein LOC113466805</fullName>
    </submittedName>
</protein>
<name>A0A3Q0IPZ5_DIACI</name>
<evidence type="ECO:0000313" key="3">
    <source>
        <dbReference type="RefSeq" id="XP_026678302.1"/>
    </source>
</evidence>
<dbReference type="GeneID" id="113466805"/>
<dbReference type="Proteomes" id="UP000079169">
    <property type="component" value="Unplaced"/>
</dbReference>
<keyword evidence="1" id="KW-1133">Transmembrane helix</keyword>
<feature type="transmembrane region" description="Helical" evidence="1">
    <location>
        <begin position="53"/>
        <end position="71"/>
    </location>
</feature>
<dbReference type="PaxDb" id="121845-A0A3Q0IPZ5"/>
<sequence>MAILPIPACMETYCCMELRTAMKIQCVTIIMGVLMPLILLYAFCSPVKDYRQFLPLVVIIPVAIVFILLFIEDTPGWIHFIFNVVWWFLTFFMIVVAIWETVDKIHAACGGSAMRWIIVLFWLACAIDMLEGIFIYWNFYVNNE</sequence>
<accession>A0A3Q0IPZ5</accession>
<keyword evidence="1" id="KW-0812">Transmembrane</keyword>
<dbReference type="RefSeq" id="XP_026678302.1">
    <property type="nucleotide sequence ID" value="XM_026822501.1"/>
</dbReference>
<dbReference type="KEGG" id="dci:113466805"/>